<gene>
    <name evidence="9" type="ORF">AV654_12580</name>
</gene>
<reference evidence="10" key="1">
    <citation type="submission" date="2016-01" db="EMBL/GenBank/DDBJ databases">
        <title>Draft genome of Chromobacterium sp. F49.</title>
        <authorList>
            <person name="Hong K.W."/>
        </authorList>
    </citation>
    <scope>NUCLEOTIDE SEQUENCE [LARGE SCALE GENOMIC DNA]</scope>
    <source>
        <strain evidence="10">M63</strain>
    </source>
</reference>
<dbReference type="Gene3D" id="1.10.3730.20">
    <property type="match status" value="1"/>
</dbReference>
<evidence type="ECO:0000256" key="4">
    <source>
        <dbReference type="ARBA" id="ARBA00022692"/>
    </source>
</evidence>
<proteinExistence type="inferred from homology"/>
<feature type="transmembrane region" description="Helical" evidence="7">
    <location>
        <begin position="7"/>
        <end position="28"/>
    </location>
</feature>
<feature type="transmembrane region" description="Helical" evidence="7">
    <location>
        <begin position="67"/>
        <end position="87"/>
    </location>
</feature>
<evidence type="ECO:0000256" key="6">
    <source>
        <dbReference type="ARBA" id="ARBA00023136"/>
    </source>
</evidence>
<organism evidence="9 10">
    <name type="scientific">Paenibacillus elgii</name>
    <dbReference type="NCBI Taxonomy" id="189691"/>
    <lineage>
        <taxon>Bacteria</taxon>
        <taxon>Bacillati</taxon>
        <taxon>Bacillota</taxon>
        <taxon>Bacilli</taxon>
        <taxon>Bacillales</taxon>
        <taxon>Paenibacillaceae</taxon>
        <taxon>Paenibacillus</taxon>
    </lineage>
</organism>
<dbReference type="eggNOG" id="COG0697">
    <property type="taxonomic scope" value="Bacteria"/>
</dbReference>
<dbReference type="Pfam" id="PF00892">
    <property type="entry name" value="EamA"/>
    <property type="match status" value="2"/>
</dbReference>
<keyword evidence="4 7" id="KW-0812">Transmembrane</keyword>
<feature type="transmembrane region" description="Helical" evidence="7">
    <location>
        <begin position="249"/>
        <end position="267"/>
    </location>
</feature>
<dbReference type="GO" id="GO:0005886">
    <property type="term" value="C:plasma membrane"/>
    <property type="evidence" value="ECO:0007669"/>
    <property type="project" value="UniProtKB-SubCell"/>
</dbReference>
<keyword evidence="6 7" id="KW-0472">Membrane</keyword>
<dbReference type="Proteomes" id="UP000076563">
    <property type="component" value="Unassembled WGS sequence"/>
</dbReference>
<sequence>MKSAVPYLQVAAAMLIVGSFVIVNKIIIRTFPVFLASELRLLTGAIIMTLLLLVREGRFPTLTKRDWVVLFFQSFIGVFLFSFFMLYGLTYTTALESGIITSMTPVMVGLISLLFFRERLRWNQTAGIVCAVLGALAINIFGGMFNASWSLHTLWGNLLVLLAVAGEGVFLTFGKLVSKQVSPIAIATMTSLLGSAFFLPFAAYNAASFDFAAVSATDWLLVLYTGVVITVIATILLNQGMSKISAGSSAAFTALMPLSTIVMSALFLHESFYWYHFLGIAFVFAGIAFATLPSSRTKRRAPVAAQTKGS</sequence>
<feature type="transmembrane region" description="Helical" evidence="7">
    <location>
        <begin position="273"/>
        <end position="292"/>
    </location>
</feature>
<dbReference type="AlphaFoldDB" id="A0A163YUC2"/>
<name>A0A163YUC2_9BACL</name>
<keyword evidence="3" id="KW-1003">Cell membrane</keyword>
<dbReference type="InterPro" id="IPR037185">
    <property type="entry name" value="EmrE-like"/>
</dbReference>
<feature type="transmembrane region" description="Helical" evidence="7">
    <location>
        <begin position="219"/>
        <end position="237"/>
    </location>
</feature>
<keyword evidence="10" id="KW-1185">Reference proteome</keyword>
<dbReference type="PANTHER" id="PTHR32322">
    <property type="entry name" value="INNER MEMBRANE TRANSPORTER"/>
    <property type="match status" value="1"/>
</dbReference>
<accession>A0A163YUC2</accession>
<feature type="transmembrane region" description="Helical" evidence="7">
    <location>
        <begin position="154"/>
        <end position="173"/>
    </location>
</feature>
<comment type="similarity">
    <text evidence="2">Belongs to the EamA transporter family.</text>
</comment>
<dbReference type="PANTHER" id="PTHR32322:SF18">
    <property type="entry name" value="S-ADENOSYLMETHIONINE_S-ADENOSYLHOMOCYSTEINE TRANSPORTER"/>
    <property type="match status" value="1"/>
</dbReference>
<keyword evidence="5 7" id="KW-1133">Transmembrane helix</keyword>
<evidence type="ECO:0000256" key="5">
    <source>
        <dbReference type="ARBA" id="ARBA00022989"/>
    </source>
</evidence>
<feature type="transmembrane region" description="Helical" evidence="7">
    <location>
        <begin position="34"/>
        <end position="55"/>
    </location>
</feature>
<dbReference type="InterPro" id="IPR000620">
    <property type="entry name" value="EamA_dom"/>
</dbReference>
<evidence type="ECO:0000256" key="2">
    <source>
        <dbReference type="ARBA" id="ARBA00007362"/>
    </source>
</evidence>
<dbReference type="RefSeq" id="WP_063180052.1">
    <property type="nucleotide sequence ID" value="NZ_LQRA01000048.1"/>
</dbReference>
<dbReference type="STRING" id="1007103.GCA_000213315_06109"/>
<evidence type="ECO:0000313" key="9">
    <source>
        <dbReference type="EMBL" id="KZE80340.1"/>
    </source>
</evidence>
<feature type="transmembrane region" description="Helical" evidence="7">
    <location>
        <begin position="128"/>
        <end position="148"/>
    </location>
</feature>
<dbReference type="InterPro" id="IPR050638">
    <property type="entry name" value="AA-Vitamin_Transporters"/>
</dbReference>
<evidence type="ECO:0000313" key="10">
    <source>
        <dbReference type="Proteomes" id="UP000076563"/>
    </source>
</evidence>
<feature type="transmembrane region" description="Helical" evidence="7">
    <location>
        <begin position="99"/>
        <end position="116"/>
    </location>
</feature>
<protein>
    <recommendedName>
        <fullName evidence="8">EamA domain-containing protein</fullName>
    </recommendedName>
</protein>
<evidence type="ECO:0000256" key="7">
    <source>
        <dbReference type="SAM" id="Phobius"/>
    </source>
</evidence>
<dbReference type="SUPFAM" id="SSF103481">
    <property type="entry name" value="Multidrug resistance efflux transporter EmrE"/>
    <property type="match status" value="2"/>
</dbReference>
<dbReference type="EMBL" id="LQRA01000048">
    <property type="protein sequence ID" value="KZE80340.1"/>
    <property type="molecule type" value="Genomic_DNA"/>
</dbReference>
<dbReference type="OrthoDB" id="9799821at2"/>
<comment type="subcellular location">
    <subcellularLocation>
        <location evidence="1">Cell membrane</location>
        <topology evidence="1">Multi-pass membrane protein</topology>
    </subcellularLocation>
</comment>
<evidence type="ECO:0000256" key="3">
    <source>
        <dbReference type="ARBA" id="ARBA00022475"/>
    </source>
</evidence>
<comment type="caution">
    <text evidence="9">The sequence shown here is derived from an EMBL/GenBank/DDBJ whole genome shotgun (WGS) entry which is preliminary data.</text>
</comment>
<evidence type="ECO:0000256" key="1">
    <source>
        <dbReference type="ARBA" id="ARBA00004651"/>
    </source>
</evidence>
<feature type="domain" description="EamA" evidence="8">
    <location>
        <begin position="154"/>
        <end position="291"/>
    </location>
</feature>
<feature type="domain" description="EamA" evidence="8">
    <location>
        <begin position="8"/>
        <end position="139"/>
    </location>
</feature>
<evidence type="ECO:0000259" key="8">
    <source>
        <dbReference type="Pfam" id="PF00892"/>
    </source>
</evidence>
<feature type="transmembrane region" description="Helical" evidence="7">
    <location>
        <begin position="185"/>
        <end position="207"/>
    </location>
</feature>